<dbReference type="Proteomes" id="UP000010471">
    <property type="component" value="Chromosome"/>
</dbReference>
<reference evidence="2 3" key="1">
    <citation type="submission" date="2012-06" db="EMBL/GenBank/DDBJ databases">
        <title>Finished chromosome of genome of Microcoleus sp. PCC 7113.</title>
        <authorList>
            <consortium name="US DOE Joint Genome Institute"/>
            <person name="Gugger M."/>
            <person name="Coursin T."/>
            <person name="Rippka R."/>
            <person name="Tandeau De Marsac N."/>
            <person name="Huntemann M."/>
            <person name="Wei C.-L."/>
            <person name="Han J."/>
            <person name="Detter J.C."/>
            <person name="Han C."/>
            <person name="Tapia R."/>
            <person name="Chen A."/>
            <person name="Kyrpides N."/>
            <person name="Mavromatis K."/>
            <person name="Markowitz V."/>
            <person name="Szeto E."/>
            <person name="Ivanova N."/>
            <person name="Pagani I."/>
            <person name="Pati A."/>
            <person name="Goodwin L."/>
            <person name="Nordberg H.P."/>
            <person name="Cantor M.N."/>
            <person name="Hua S.X."/>
            <person name="Woyke T."/>
            <person name="Kerfeld C.A."/>
        </authorList>
    </citation>
    <scope>NUCLEOTIDE SEQUENCE [LARGE SCALE GENOMIC DNA]</scope>
    <source>
        <strain evidence="2 3">PCC 7113</strain>
    </source>
</reference>
<evidence type="ECO:0000313" key="2">
    <source>
        <dbReference type="EMBL" id="AFZ18308.1"/>
    </source>
</evidence>
<feature type="compositionally biased region" description="Polar residues" evidence="1">
    <location>
        <begin position="1"/>
        <end position="16"/>
    </location>
</feature>
<organism evidence="2 3">
    <name type="scientific">Allocoleopsis franciscana PCC 7113</name>
    <dbReference type="NCBI Taxonomy" id="1173027"/>
    <lineage>
        <taxon>Bacteria</taxon>
        <taxon>Bacillati</taxon>
        <taxon>Cyanobacteriota</taxon>
        <taxon>Cyanophyceae</taxon>
        <taxon>Coleofasciculales</taxon>
        <taxon>Coleofasciculaceae</taxon>
        <taxon>Allocoleopsis</taxon>
        <taxon>Allocoleopsis franciscana</taxon>
    </lineage>
</organism>
<proteinExistence type="predicted"/>
<dbReference type="EMBL" id="CP003630">
    <property type="protein sequence ID" value="AFZ18308.1"/>
    <property type="molecule type" value="Genomic_DNA"/>
</dbReference>
<accession>K9WDJ7</accession>
<dbReference type="HOGENOM" id="CLU_2585767_0_0_3"/>
<dbReference type="AlphaFoldDB" id="K9WDJ7"/>
<gene>
    <name evidence="2" type="ORF">Mic7113_2511</name>
</gene>
<sequence>MRMEQIQQEISKTQTGELPMSKARKQQIEEARQQEIVKHMAIFTNSMIAPQLKESSKRRLIELNVLDESGIAAKAKAALV</sequence>
<dbReference type="KEGG" id="mic:Mic7113_2511"/>
<name>K9WDJ7_9CYAN</name>
<evidence type="ECO:0000256" key="1">
    <source>
        <dbReference type="SAM" id="MobiDB-lite"/>
    </source>
</evidence>
<evidence type="ECO:0000313" key="3">
    <source>
        <dbReference type="Proteomes" id="UP000010471"/>
    </source>
</evidence>
<keyword evidence="3" id="KW-1185">Reference proteome</keyword>
<protein>
    <submittedName>
        <fullName evidence="2">Uncharacterized protein</fullName>
    </submittedName>
</protein>
<feature type="region of interest" description="Disordered" evidence="1">
    <location>
        <begin position="1"/>
        <end position="27"/>
    </location>
</feature>